<comment type="caution">
    <text evidence="1">The sequence shown here is derived from an EMBL/GenBank/DDBJ whole genome shotgun (WGS) entry which is preliminary data.</text>
</comment>
<protein>
    <submittedName>
        <fullName evidence="1">Uncharacterized protein</fullName>
    </submittedName>
</protein>
<proteinExistence type="predicted"/>
<dbReference type="EMBL" id="JABCJJ010000012">
    <property type="protein sequence ID" value="NMR20469.1"/>
    <property type="molecule type" value="Genomic_DNA"/>
</dbReference>
<reference evidence="1 2" key="1">
    <citation type="submission" date="2020-04" db="EMBL/GenBank/DDBJ databases">
        <title>Sequencing and Assembly of C. fimi.</title>
        <authorList>
            <person name="Ramsey A.R."/>
        </authorList>
    </citation>
    <scope>NUCLEOTIDE SEQUENCE [LARGE SCALE GENOMIC DNA]</scope>
    <source>
        <strain evidence="1 2">SB</strain>
    </source>
</reference>
<dbReference type="AlphaFoldDB" id="A0A7Y0LYV4"/>
<sequence length="120" mass="12887">MVTPLGRTFKVRVKRHSEGDRISSYTTPSDVEFWGGAVLSFDGLEEVPLAAGYRWEAATGDVGAPVISYREGKENVIWAVEVDAGQADAAAPLRYTPIAPPGLPKIDLAASRRDAESGTR</sequence>
<dbReference type="Proteomes" id="UP000562124">
    <property type="component" value="Unassembled WGS sequence"/>
</dbReference>
<evidence type="ECO:0000313" key="2">
    <source>
        <dbReference type="Proteomes" id="UP000562124"/>
    </source>
</evidence>
<organism evidence="1 2">
    <name type="scientific">Cellulomonas fimi</name>
    <dbReference type="NCBI Taxonomy" id="1708"/>
    <lineage>
        <taxon>Bacteria</taxon>
        <taxon>Bacillati</taxon>
        <taxon>Actinomycetota</taxon>
        <taxon>Actinomycetes</taxon>
        <taxon>Micrococcales</taxon>
        <taxon>Cellulomonadaceae</taxon>
        <taxon>Cellulomonas</taxon>
    </lineage>
</organism>
<accession>A0A7Y0LYV4</accession>
<keyword evidence="2" id="KW-1185">Reference proteome</keyword>
<name>A0A7Y0LYV4_CELFI</name>
<gene>
    <name evidence="1" type="ORF">HIR71_09615</name>
</gene>
<evidence type="ECO:0000313" key="1">
    <source>
        <dbReference type="EMBL" id="NMR20469.1"/>
    </source>
</evidence>